<dbReference type="Bgee" id="ENSCPOG00000040263">
    <property type="expression patterns" value="Expressed in thyroid gland"/>
</dbReference>
<evidence type="ECO:0000313" key="9">
    <source>
        <dbReference type="Ensembl" id="ENSCPOP00000028279.1"/>
    </source>
</evidence>
<accession>A0A286XRZ0</accession>
<dbReference type="InterPro" id="IPR036179">
    <property type="entry name" value="Ig-like_dom_sf"/>
</dbReference>
<reference evidence="9" key="3">
    <citation type="submission" date="2025-09" db="UniProtKB">
        <authorList>
            <consortium name="Ensembl"/>
        </authorList>
    </citation>
    <scope>IDENTIFICATION</scope>
    <source>
        <strain evidence="9">2N</strain>
    </source>
</reference>
<keyword evidence="1 7" id="KW-0732">Signal</keyword>
<dbReference type="InterPro" id="IPR013783">
    <property type="entry name" value="Ig-like_fold"/>
</dbReference>
<dbReference type="InterPro" id="IPR013106">
    <property type="entry name" value="Ig_V-set"/>
</dbReference>
<dbReference type="InParanoid" id="A0A286XRZ0"/>
<dbReference type="Proteomes" id="UP000005447">
    <property type="component" value="Unassembled WGS sequence"/>
</dbReference>
<evidence type="ECO:0000259" key="8">
    <source>
        <dbReference type="PROSITE" id="PS50835"/>
    </source>
</evidence>
<keyword evidence="4" id="KW-0675">Receptor</keyword>
<proteinExistence type="predicted"/>
<dbReference type="InterPro" id="IPR051287">
    <property type="entry name" value="TCR_variable_region"/>
</dbReference>
<evidence type="ECO:0000256" key="5">
    <source>
        <dbReference type="ARBA" id="ARBA00023319"/>
    </source>
</evidence>
<evidence type="ECO:0000313" key="10">
    <source>
        <dbReference type="Proteomes" id="UP000005447"/>
    </source>
</evidence>
<dbReference type="SMART" id="SM00406">
    <property type="entry name" value="IGv"/>
    <property type="match status" value="1"/>
</dbReference>
<dbReference type="PANTHER" id="PTHR19367">
    <property type="entry name" value="T-CELL RECEPTOR ALPHA CHAIN V REGION"/>
    <property type="match status" value="1"/>
</dbReference>
<reference evidence="9" key="2">
    <citation type="submission" date="2025-08" db="UniProtKB">
        <authorList>
            <consortium name="Ensembl"/>
        </authorList>
    </citation>
    <scope>IDENTIFICATION</scope>
    <source>
        <strain evidence="9">2N</strain>
    </source>
</reference>
<dbReference type="SMART" id="SM00409">
    <property type="entry name" value="IG"/>
    <property type="match status" value="1"/>
</dbReference>
<dbReference type="SUPFAM" id="SSF48726">
    <property type="entry name" value="Immunoglobulin"/>
    <property type="match status" value="1"/>
</dbReference>
<dbReference type="InterPro" id="IPR003599">
    <property type="entry name" value="Ig_sub"/>
</dbReference>
<keyword evidence="5" id="KW-0393">Immunoglobulin domain</keyword>
<dbReference type="Ensembl" id="ENSCPOT00000045012.1">
    <property type="protein sequence ID" value="ENSCPOP00000028279.1"/>
    <property type="gene ID" value="ENSCPOG00000040263.1"/>
</dbReference>
<evidence type="ECO:0000256" key="7">
    <source>
        <dbReference type="SAM" id="SignalP"/>
    </source>
</evidence>
<dbReference type="InterPro" id="IPR007110">
    <property type="entry name" value="Ig-like_dom"/>
</dbReference>
<dbReference type="GO" id="GO:0002250">
    <property type="term" value="P:adaptive immune response"/>
    <property type="evidence" value="ECO:0007669"/>
    <property type="project" value="UniProtKB-KW"/>
</dbReference>
<dbReference type="FunCoup" id="A0A286XRZ0">
    <property type="interactions" value="100"/>
</dbReference>
<feature type="chain" id="PRO_5012606180" description="Ig-like domain-containing protein" evidence="7">
    <location>
        <begin position="21"/>
        <end position="134"/>
    </location>
</feature>
<evidence type="ECO:0000256" key="6">
    <source>
        <dbReference type="ARBA" id="ARBA00043266"/>
    </source>
</evidence>
<dbReference type="GO" id="GO:0042101">
    <property type="term" value="C:T cell receptor complex"/>
    <property type="evidence" value="ECO:0007669"/>
    <property type="project" value="UniProtKB-KW"/>
</dbReference>
<organism evidence="9 10">
    <name type="scientific">Cavia porcellus</name>
    <name type="common">Guinea pig</name>
    <dbReference type="NCBI Taxonomy" id="10141"/>
    <lineage>
        <taxon>Eukaryota</taxon>
        <taxon>Metazoa</taxon>
        <taxon>Chordata</taxon>
        <taxon>Craniata</taxon>
        <taxon>Vertebrata</taxon>
        <taxon>Euteleostomi</taxon>
        <taxon>Mammalia</taxon>
        <taxon>Eutheria</taxon>
        <taxon>Euarchontoglires</taxon>
        <taxon>Glires</taxon>
        <taxon>Rodentia</taxon>
        <taxon>Hystricomorpha</taxon>
        <taxon>Caviidae</taxon>
        <taxon>Cavia</taxon>
    </lineage>
</organism>
<dbReference type="GeneTree" id="ENSGT00940000153073"/>
<dbReference type="PANTHER" id="PTHR19367:SF8">
    <property type="entry name" value="T CELL RECEPTOR ALPHA VARIABLE 3"/>
    <property type="match status" value="1"/>
</dbReference>
<dbReference type="EMBL" id="AAKN02019150">
    <property type="status" value="NOT_ANNOTATED_CDS"/>
    <property type="molecule type" value="Genomic_DNA"/>
</dbReference>
<dbReference type="PROSITE" id="PS50835">
    <property type="entry name" value="IG_LIKE"/>
    <property type="match status" value="1"/>
</dbReference>
<keyword evidence="3" id="KW-1064">Adaptive immunity</keyword>
<dbReference type="OMA" id="FMTQEPK"/>
<feature type="domain" description="Ig-like" evidence="8">
    <location>
        <begin position="12"/>
        <end position="129"/>
    </location>
</feature>
<evidence type="ECO:0000256" key="4">
    <source>
        <dbReference type="ARBA" id="ARBA00023170"/>
    </source>
</evidence>
<evidence type="ECO:0000256" key="2">
    <source>
        <dbReference type="ARBA" id="ARBA00022859"/>
    </source>
</evidence>
<dbReference type="AlphaFoldDB" id="A0A286XRZ0"/>
<dbReference type="eggNOG" id="ENOG502S9QH">
    <property type="taxonomic scope" value="Eukaryota"/>
</dbReference>
<dbReference type="Gene3D" id="2.60.40.10">
    <property type="entry name" value="Immunoglobulins"/>
    <property type="match status" value="1"/>
</dbReference>
<sequence>MLSVTLLLLGMPLTLRGSRAQSVAQPDHHVTVAEGHALLLKCNYTYSATPYLFWYVQRPGQGLQLLLKYFGGSSVVTGNRGFKAEFKKSETSFHLQKSSAQGSDAAMYFCALSDTVPETAGGAEHKLLETQKFL</sequence>
<dbReference type="VEuPathDB" id="HostDB:ENSCPOG00000040263"/>
<keyword evidence="2" id="KW-0391">Immunity</keyword>
<name>A0A286XRZ0_CAVPO</name>
<evidence type="ECO:0000256" key="1">
    <source>
        <dbReference type="ARBA" id="ARBA00022729"/>
    </source>
</evidence>
<keyword evidence="10" id="KW-1185">Reference proteome</keyword>
<dbReference type="STRING" id="10141.ENSCPOP00000028279"/>
<protein>
    <recommendedName>
        <fullName evidence="8">Ig-like domain-containing protein</fullName>
    </recommendedName>
</protein>
<reference evidence="10" key="1">
    <citation type="journal article" date="2011" name="Nature">
        <title>A high-resolution map of human evolutionary constraint using 29 mammals.</title>
        <authorList>
            <person name="Lindblad-Toh K."/>
            <person name="Garber M."/>
            <person name="Zuk O."/>
            <person name="Lin M.F."/>
            <person name="Parker B.J."/>
            <person name="Washietl S."/>
            <person name="Kheradpour P."/>
            <person name="Ernst J."/>
            <person name="Jordan G."/>
            <person name="Mauceli E."/>
            <person name="Ward L.D."/>
            <person name="Lowe C.B."/>
            <person name="Holloway A.K."/>
            <person name="Clamp M."/>
            <person name="Gnerre S."/>
            <person name="Alfoldi J."/>
            <person name="Beal K."/>
            <person name="Chang J."/>
            <person name="Clawson H."/>
            <person name="Cuff J."/>
            <person name="Di Palma F."/>
            <person name="Fitzgerald S."/>
            <person name="Flicek P."/>
            <person name="Guttman M."/>
            <person name="Hubisz M.J."/>
            <person name="Jaffe D.B."/>
            <person name="Jungreis I."/>
            <person name="Kent W.J."/>
            <person name="Kostka D."/>
            <person name="Lara M."/>
            <person name="Martins A.L."/>
            <person name="Massingham T."/>
            <person name="Moltke I."/>
            <person name="Raney B.J."/>
            <person name="Rasmussen M.D."/>
            <person name="Robinson J."/>
            <person name="Stark A."/>
            <person name="Vilella A.J."/>
            <person name="Wen J."/>
            <person name="Xie X."/>
            <person name="Zody M.C."/>
            <person name="Baldwin J."/>
            <person name="Bloom T."/>
            <person name="Chin C.W."/>
            <person name="Heiman D."/>
            <person name="Nicol R."/>
            <person name="Nusbaum C."/>
            <person name="Young S."/>
            <person name="Wilkinson J."/>
            <person name="Worley K.C."/>
            <person name="Kovar C.L."/>
            <person name="Muzny D.M."/>
            <person name="Gibbs R.A."/>
            <person name="Cree A."/>
            <person name="Dihn H.H."/>
            <person name="Fowler G."/>
            <person name="Jhangiani S."/>
            <person name="Joshi V."/>
            <person name="Lee S."/>
            <person name="Lewis L.R."/>
            <person name="Nazareth L.V."/>
            <person name="Okwuonu G."/>
            <person name="Santibanez J."/>
            <person name="Warren W.C."/>
            <person name="Mardis E.R."/>
            <person name="Weinstock G.M."/>
            <person name="Wilson R.K."/>
            <person name="Delehaunty K."/>
            <person name="Dooling D."/>
            <person name="Fronik C."/>
            <person name="Fulton L."/>
            <person name="Fulton B."/>
            <person name="Graves T."/>
            <person name="Minx P."/>
            <person name="Sodergren E."/>
            <person name="Birney E."/>
            <person name="Margulies E.H."/>
            <person name="Herrero J."/>
            <person name="Green E.D."/>
            <person name="Haussler D."/>
            <person name="Siepel A."/>
            <person name="Goldman N."/>
            <person name="Pollard K.S."/>
            <person name="Pedersen J.S."/>
            <person name="Lander E.S."/>
            <person name="Kellis M."/>
        </authorList>
    </citation>
    <scope>NUCLEOTIDE SEQUENCE [LARGE SCALE GENOMIC DNA]</scope>
    <source>
        <strain evidence="10">2N</strain>
    </source>
</reference>
<evidence type="ECO:0000256" key="3">
    <source>
        <dbReference type="ARBA" id="ARBA00023130"/>
    </source>
</evidence>
<dbReference type="Pfam" id="PF07686">
    <property type="entry name" value="V-set"/>
    <property type="match status" value="1"/>
</dbReference>
<feature type="signal peptide" evidence="7">
    <location>
        <begin position="1"/>
        <end position="20"/>
    </location>
</feature>
<keyword evidence="6" id="KW-1279">T cell receptor</keyword>